<protein>
    <submittedName>
        <fullName evidence="1">Uncharacterized protein</fullName>
    </submittedName>
</protein>
<dbReference type="EMBL" id="GFPF01002126">
    <property type="protein sequence ID" value="MAA13272.1"/>
    <property type="molecule type" value="Transcribed_RNA"/>
</dbReference>
<proteinExistence type="predicted"/>
<reference evidence="1" key="1">
    <citation type="journal article" date="2017" name="Parasit. Vectors">
        <title>Sialotranscriptomics of Rhipicephalus zambeziensis reveals intricate expression profiles of secretory proteins and suggests tight temporal transcriptional regulation during blood-feeding.</title>
        <authorList>
            <person name="de Castro M.H."/>
            <person name="de Klerk D."/>
            <person name="Pienaar R."/>
            <person name="Rees D.J.G."/>
            <person name="Mans B.J."/>
        </authorList>
    </citation>
    <scope>NUCLEOTIDE SEQUENCE</scope>
    <source>
        <tissue evidence="1">Salivary glands</tissue>
    </source>
</reference>
<accession>A0A224YHI8</accession>
<sequence>MATLFCTLFTRDQTYIAADPCATSVVYSLKARSSASLQVQAGTEISGLYVKRYLEKSFMNISTRCIWQQISRLCTARYVVCDTVKLCYNQFAAKSM</sequence>
<evidence type="ECO:0000313" key="1">
    <source>
        <dbReference type="EMBL" id="MAA13272.1"/>
    </source>
</evidence>
<organism evidence="1">
    <name type="scientific">Rhipicephalus zambeziensis</name>
    <dbReference type="NCBI Taxonomy" id="60191"/>
    <lineage>
        <taxon>Eukaryota</taxon>
        <taxon>Metazoa</taxon>
        <taxon>Ecdysozoa</taxon>
        <taxon>Arthropoda</taxon>
        <taxon>Chelicerata</taxon>
        <taxon>Arachnida</taxon>
        <taxon>Acari</taxon>
        <taxon>Parasitiformes</taxon>
        <taxon>Ixodida</taxon>
        <taxon>Ixodoidea</taxon>
        <taxon>Ixodidae</taxon>
        <taxon>Rhipicephalinae</taxon>
        <taxon>Rhipicephalus</taxon>
        <taxon>Rhipicephalus</taxon>
    </lineage>
</organism>
<name>A0A224YHI8_9ACAR</name>
<dbReference type="AlphaFoldDB" id="A0A224YHI8"/>